<dbReference type="EMBL" id="JAKOGI010000426">
    <property type="protein sequence ID" value="KAJ8435248.1"/>
    <property type="molecule type" value="Genomic_DNA"/>
</dbReference>
<accession>A0A9Q1K1W4</accession>
<gene>
    <name evidence="1" type="ORF">Cgig2_005300</name>
</gene>
<dbReference type="AlphaFoldDB" id="A0A9Q1K1W4"/>
<organism evidence="1 2">
    <name type="scientific">Carnegiea gigantea</name>
    <dbReference type="NCBI Taxonomy" id="171969"/>
    <lineage>
        <taxon>Eukaryota</taxon>
        <taxon>Viridiplantae</taxon>
        <taxon>Streptophyta</taxon>
        <taxon>Embryophyta</taxon>
        <taxon>Tracheophyta</taxon>
        <taxon>Spermatophyta</taxon>
        <taxon>Magnoliopsida</taxon>
        <taxon>eudicotyledons</taxon>
        <taxon>Gunneridae</taxon>
        <taxon>Pentapetalae</taxon>
        <taxon>Caryophyllales</taxon>
        <taxon>Cactineae</taxon>
        <taxon>Cactaceae</taxon>
        <taxon>Cactoideae</taxon>
        <taxon>Echinocereeae</taxon>
        <taxon>Carnegiea</taxon>
    </lineage>
</organism>
<evidence type="ECO:0000313" key="1">
    <source>
        <dbReference type="EMBL" id="KAJ8435248.1"/>
    </source>
</evidence>
<reference evidence="1" key="1">
    <citation type="submission" date="2022-04" db="EMBL/GenBank/DDBJ databases">
        <title>Carnegiea gigantea Genome sequencing and assembly v2.</title>
        <authorList>
            <person name="Copetti D."/>
            <person name="Sanderson M.J."/>
            <person name="Burquez A."/>
            <person name="Wojciechowski M.F."/>
        </authorList>
    </citation>
    <scope>NUCLEOTIDE SEQUENCE</scope>
    <source>
        <strain evidence="1">SGP5-SGP5p</strain>
        <tissue evidence="1">Aerial part</tissue>
    </source>
</reference>
<evidence type="ECO:0000313" key="2">
    <source>
        <dbReference type="Proteomes" id="UP001153076"/>
    </source>
</evidence>
<sequence length="162" mass="18311">MPVFIVAQKVFKSKSRDSVVGYGGGVKAKDIRGPSQLSLMWNPMLLGKKNEVLVDRITIGETENENLWNRVESVEAKMGKFKDWVSKQLNITIPPCANIENGNAGIGHPKNLKLQQLRETLNSTKPHYIRWIHEDAGSSFQVLVLFHYLATRCEIISFPLCF</sequence>
<dbReference type="OrthoDB" id="1302053at2759"/>
<comment type="caution">
    <text evidence="1">The sequence shown here is derived from an EMBL/GenBank/DDBJ whole genome shotgun (WGS) entry which is preliminary data.</text>
</comment>
<name>A0A9Q1K1W4_9CARY</name>
<protein>
    <submittedName>
        <fullName evidence="1">Uncharacterized protein</fullName>
    </submittedName>
</protein>
<proteinExistence type="predicted"/>
<dbReference type="Proteomes" id="UP001153076">
    <property type="component" value="Unassembled WGS sequence"/>
</dbReference>
<keyword evidence="2" id="KW-1185">Reference proteome</keyword>